<dbReference type="EMBL" id="MU277217">
    <property type="protein sequence ID" value="KAI0060653.1"/>
    <property type="molecule type" value="Genomic_DNA"/>
</dbReference>
<protein>
    <submittedName>
        <fullName evidence="1">P-loop containing nucleoside triphosphate hydrolase protein</fullName>
    </submittedName>
</protein>
<name>A0ACB8SXS2_9AGAM</name>
<accession>A0ACB8SXS2</accession>
<keyword evidence="2" id="KW-1185">Reference proteome</keyword>
<dbReference type="Proteomes" id="UP000814140">
    <property type="component" value="Unassembled WGS sequence"/>
</dbReference>
<evidence type="ECO:0000313" key="1">
    <source>
        <dbReference type="EMBL" id="KAI0060653.1"/>
    </source>
</evidence>
<proteinExistence type="predicted"/>
<evidence type="ECO:0000313" key="2">
    <source>
        <dbReference type="Proteomes" id="UP000814140"/>
    </source>
</evidence>
<comment type="caution">
    <text evidence="1">The sequence shown here is derived from an EMBL/GenBank/DDBJ whole genome shotgun (WGS) entry which is preliminary data.</text>
</comment>
<gene>
    <name evidence="1" type="ORF">BV25DRAFT_1827512</name>
</gene>
<reference evidence="1" key="1">
    <citation type="submission" date="2021-03" db="EMBL/GenBank/DDBJ databases">
        <authorList>
            <consortium name="DOE Joint Genome Institute"/>
            <person name="Ahrendt S."/>
            <person name="Looney B.P."/>
            <person name="Miyauchi S."/>
            <person name="Morin E."/>
            <person name="Drula E."/>
            <person name="Courty P.E."/>
            <person name="Chicoki N."/>
            <person name="Fauchery L."/>
            <person name="Kohler A."/>
            <person name="Kuo A."/>
            <person name="Labutti K."/>
            <person name="Pangilinan J."/>
            <person name="Lipzen A."/>
            <person name="Riley R."/>
            <person name="Andreopoulos W."/>
            <person name="He G."/>
            <person name="Johnson J."/>
            <person name="Barry K.W."/>
            <person name="Grigoriev I.V."/>
            <person name="Nagy L."/>
            <person name="Hibbett D."/>
            <person name="Henrissat B."/>
            <person name="Matheny P.B."/>
            <person name="Labbe J."/>
            <person name="Martin F."/>
        </authorList>
    </citation>
    <scope>NUCLEOTIDE SEQUENCE</scope>
    <source>
        <strain evidence="1">HHB10654</strain>
    </source>
</reference>
<sequence>MSSNANIKYILEHKDIVESHIQKHKATWQPLAGDQTQQQPEDVPINVFIRVRPLLQHDHDAGSYSLVEVQDQRLIHVTHPTIRWAGGRIATKTYDADGIYPDTASSDDVYNGMNITREITQVLHEHGRELSILAYGQTGTGKTFTTTAIEERVASEAFDHAMPDYVVNITLSILEIRGSASYDLLSEPALQPVKISAASGKAQYQGLSVHDVASKEALLNLVQKGKSLRLTRSTSKNDTSSRSHSIVSIKICQRREGFPDLVSAINIVDLAGSERSSIIANNSPERVKESIDTNKSLAALKECIRARLSNRHSHIPWRSDKLTMALKGAFDEKKTSNKLLVIACISPSVLDIEDSLNTLKYVTPFQLSAAHAVDAIIRQRDFSSVDDPRKWSYEKSKAYIARNMPKISSLTDRLLPTPTSGIASLFPLTAPEFEQLCETPAPREAAAPDARTVAAARAWLPAYHKKLQDLAAKGLALDRARTEGKGPGSRVVARASAGVTQGRATKGSVIAALNGIDPTANETGFVLRLAADGKEWDKLERLEKANQVM</sequence>
<reference evidence="1" key="2">
    <citation type="journal article" date="2022" name="New Phytol.">
        <title>Evolutionary transition to the ectomycorrhizal habit in the genomes of a hyperdiverse lineage of mushroom-forming fungi.</title>
        <authorList>
            <person name="Looney B."/>
            <person name="Miyauchi S."/>
            <person name="Morin E."/>
            <person name="Drula E."/>
            <person name="Courty P.E."/>
            <person name="Kohler A."/>
            <person name="Kuo A."/>
            <person name="LaButti K."/>
            <person name="Pangilinan J."/>
            <person name="Lipzen A."/>
            <person name="Riley R."/>
            <person name="Andreopoulos W."/>
            <person name="He G."/>
            <person name="Johnson J."/>
            <person name="Nolan M."/>
            <person name="Tritt A."/>
            <person name="Barry K.W."/>
            <person name="Grigoriev I.V."/>
            <person name="Nagy L.G."/>
            <person name="Hibbett D."/>
            <person name="Henrissat B."/>
            <person name="Matheny P.B."/>
            <person name="Labbe J."/>
            <person name="Martin F.M."/>
        </authorList>
    </citation>
    <scope>NUCLEOTIDE SEQUENCE</scope>
    <source>
        <strain evidence="1">HHB10654</strain>
    </source>
</reference>
<keyword evidence="1" id="KW-0378">Hydrolase</keyword>
<organism evidence="1 2">
    <name type="scientific">Artomyces pyxidatus</name>
    <dbReference type="NCBI Taxonomy" id="48021"/>
    <lineage>
        <taxon>Eukaryota</taxon>
        <taxon>Fungi</taxon>
        <taxon>Dikarya</taxon>
        <taxon>Basidiomycota</taxon>
        <taxon>Agaricomycotina</taxon>
        <taxon>Agaricomycetes</taxon>
        <taxon>Russulales</taxon>
        <taxon>Auriscalpiaceae</taxon>
        <taxon>Artomyces</taxon>
    </lineage>
</organism>